<sequence length="257" mass="27017">MYRVNFYDRGGIVGNNNIVLIVLLGSIVSLIGTMIGASLGVVVKKPSNRFLGAIIGFAGGLMLSIVVFDLIPEAMTSWSFIGTIICSLLGIITIIIIDTKVNIGENSSNQNQHLKVAFMAAMALMLHNLPEGVIMGCGFLAGQSLGIKMSLIIAIHDIPEGIAVSAPLMASNVKVSRILLYAFLTAFPTAIGTWIGAYAGSISPNILGACLAFASGIMMYVVCGEMFPESSKLWDGITSSVGILTGIMLGLIMTKVI</sequence>
<reference evidence="6 7" key="1">
    <citation type="submission" date="2021-01" db="EMBL/GenBank/DDBJ databases">
        <title>Genome public.</title>
        <authorList>
            <person name="Liu C."/>
            <person name="Sun Q."/>
        </authorList>
    </citation>
    <scope>NUCLEOTIDE SEQUENCE [LARGE SCALE GENOMIC DNA]</scope>
    <source>
        <strain evidence="6 7">YIM B02515</strain>
    </source>
</reference>
<feature type="transmembrane region" description="Helical" evidence="5">
    <location>
        <begin position="233"/>
        <end position="253"/>
    </location>
</feature>
<evidence type="ECO:0000256" key="4">
    <source>
        <dbReference type="ARBA" id="ARBA00023136"/>
    </source>
</evidence>
<evidence type="ECO:0000256" key="2">
    <source>
        <dbReference type="ARBA" id="ARBA00022692"/>
    </source>
</evidence>
<feature type="transmembrane region" description="Helical" evidence="5">
    <location>
        <begin position="118"/>
        <end position="141"/>
    </location>
</feature>
<keyword evidence="4 5" id="KW-0472">Membrane</keyword>
<feature type="transmembrane region" description="Helical" evidence="5">
    <location>
        <begin position="206"/>
        <end position="227"/>
    </location>
</feature>
<organism evidence="6 7">
    <name type="scientific">Clostridium rhizosphaerae</name>
    <dbReference type="NCBI Taxonomy" id="2803861"/>
    <lineage>
        <taxon>Bacteria</taxon>
        <taxon>Bacillati</taxon>
        <taxon>Bacillota</taxon>
        <taxon>Clostridia</taxon>
        <taxon>Eubacteriales</taxon>
        <taxon>Clostridiaceae</taxon>
        <taxon>Clostridium</taxon>
    </lineage>
</organism>
<accession>A0ABS1T8Y8</accession>
<proteinExistence type="predicted"/>
<comment type="caution">
    <text evidence="6">The sequence shown here is derived from an EMBL/GenBank/DDBJ whole genome shotgun (WGS) entry which is preliminary data.</text>
</comment>
<keyword evidence="7" id="KW-1185">Reference proteome</keyword>
<dbReference type="Pfam" id="PF02535">
    <property type="entry name" value="Zip"/>
    <property type="match status" value="1"/>
</dbReference>
<name>A0ABS1T8Y8_9CLOT</name>
<feature type="transmembrane region" description="Helical" evidence="5">
    <location>
        <begin position="50"/>
        <end position="71"/>
    </location>
</feature>
<dbReference type="EMBL" id="JAESWC010000002">
    <property type="protein sequence ID" value="MBL4935795.1"/>
    <property type="molecule type" value="Genomic_DNA"/>
</dbReference>
<feature type="transmembrane region" description="Helical" evidence="5">
    <location>
        <begin position="77"/>
        <end position="97"/>
    </location>
</feature>
<evidence type="ECO:0000256" key="5">
    <source>
        <dbReference type="SAM" id="Phobius"/>
    </source>
</evidence>
<evidence type="ECO:0000256" key="3">
    <source>
        <dbReference type="ARBA" id="ARBA00022989"/>
    </source>
</evidence>
<dbReference type="PANTHER" id="PTHR16950">
    <property type="entry name" value="ZINC TRANSPORTER SLC39A7 HISTIDINE-RICH MEMBRANE PROTEIN KE4"/>
    <property type="match status" value="1"/>
</dbReference>
<evidence type="ECO:0000256" key="1">
    <source>
        <dbReference type="ARBA" id="ARBA00004141"/>
    </source>
</evidence>
<dbReference type="PANTHER" id="PTHR16950:SF16">
    <property type="entry name" value="ZINC TRANSPORTER ZIP13"/>
    <property type="match status" value="1"/>
</dbReference>
<keyword evidence="3 5" id="KW-1133">Transmembrane helix</keyword>
<feature type="transmembrane region" description="Helical" evidence="5">
    <location>
        <begin position="20"/>
        <end position="43"/>
    </location>
</feature>
<feature type="transmembrane region" description="Helical" evidence="5">
    <location>
        <begin position="178"/>
        <end position="199"/>
    </location>
</feature>
<comment type="subcellular location">
    <subcellularLocation>
        <location evidence="1">Membrane</location>
        <topology evidence="1">Multi-pass membrane protein</topology>
    </subcellularLocation>
</comment>
<gene>
    <name evidence="6" type="ORF">JK636_08490</name>
</gene>
<keyword evidence="2 5" id="KW-0812">Transmembrane</keyword>
<evidence type="ECO:0000313" key="6">
    <source>
        <dbReference type="EMBL" id="MBL4935795.1"/>
    </source>
</evidence>
<dbReference type="Proteomes" id="UP000632377">
    <property type="component" value="Unassembled WGS sequence"/>
</dbReference>
<dbReference type="InterPro" id="IPR003689">
    <property type="entry name" value="ZIP"/>
</dbReference>
<protein>
    <submittedName>
        <fullName evidence="6">ZIP family metal transporter</fullName>
    </submittedName>
</protein>
<evidence type="ECO:0000313" key="7">
    <source>
        <dbReference type="Proteomes" id="UP000632377"/>
    </source>
</evidence>